<dbReference type="Gene3D" id="4.10.490.10">
    <property type="entry name" value="High potential iron-sulphur protein"/>
    <property type="match status" value="1"/>
</dbReference>
<keyword evidence="7 8" id="KW-0411">Iron-sulfur</keyword>
<dbReference type="PROSITE" id="PS51373">
    <property type="entry name" value="HIPIP"/>
    <property type="match status" value="1"/>
</dbReference>
<proteinExistence type="inferred from homology"/>
<feature type="chain" id="PRO_5045711157" description="High-potential iron-sulfur protein" evidence="9">
    <location>
        <begin position="33"/>
        <end position="109"/>
    </location>
</feature>
<dbReference type="SUPFAM" id="SSF57652">
    <property type="entry name" value="HIPIP (high potential iron protein)"/>
    <property type="match status" value="1"/>
</dbReference>
<evidence type="ECO:0000256" key="3">
    <source>
        <dbReference type="ARBA" id="ARBA00022485"/>
    </source>
</evidence>
<keyword evidence="6 8" id="KW-0408">Iron</keyword>
<name>A0ABQ6ZFQ7_9GAMM</name>
<sequence length="109" mass="11358">MSHDASRRRFLTTTLTAAAVAPLAWHSLRADAAAPAALPKLDAANPTAKALAYTDNAATAKHPKHKAGDHCANCNFFKAAAGQAYGPCTLFPKNSVAAAGWCSAWARKP</sequence>
<dbReference type="InterPro" id="IPR000170">
    <property type="entry name" value="High_potential_FeS_prot"/>
</dbReference>
<dbReference type="Proteomes" id="UP000781710">
    <property type="component" value="Unassembled WGS sequence"/>
</dbReference>
<evidence type="ECO:0000256" key="7">
    <source>
        <dbReference type="ARBA" id="ARBA00023014"/>
    </source>
</evidence>
<keyword evidence="3 8" id="KW-0004">4Fe-4S</keyword>
<evidence type="ECO:0000313" key="12">
    <source>
        <dbReference type="Proteomes" id="UP000781710"/>
    </source>
</evidence>
<dbReference type="RefSeq" id="WP_162338232.1">
    <property type="nucleotide sequence ID" value="NZ_BOUK01000003.1"/>
</dbReference>
<evidence type="ECO:0000256" key="2">
    <source>
        <dbReference type="ARBA" id="ARBA00022448"/>
    </source>
</evidence>
<dbReference type="InterPro" id="IPR036369">
    <property type="entry name" value="HIPIP_sf"/>
</dbReference>
<organism evidence="11 12">
    <name type="scientific">Pseudoxanthomonas japonensis</name>
    <dbReference type="NCBI Taxonomy" id="69284"/>
    <lineage>
        <taxon>Bacteria</taxon>
        <taxon>Pseudomonadati</taxon>
        <taxon>Pseudomonadota</taxon>
        <taxon>Gammaproteobacteria</taxon>
        <taxon>Lysobacterales</taxon>
        <taxon>Lysobacteraceae</taxon>
        <taxon>Pseudoxanthomonas</taxon>
    </lineage>
</organism>
<keyword evidence="4 8" id="KW-0479">Metal-binding</keyword>
<evidence type="ECO:0000256" key="8">
    <source>
        <dbReference type="RuleBase" id="RU000620"/>
    </source>
</evidence>
<keyword evidence="12" id="KW-1185">Reference proteome</keyword>
<comment type="function">
    <text evidence="1 8">Specific class of high-redox-potential 4Fe-4S ferredoxins. Functions in anaerobic electron transport in most purple and in some other photosynthetic bacteria and in at least one genus (Paracoccus) of halophilic, denitrifying bacteria.</text>
</comment>
<feature type="signal peptide" evidence="9">
    <location>
        <begin position="1"/>
        <end position="32"/>
    </location>
</feature>
<evidence type="ECO:0000256" key="1">
    <source>
        <dbReference type="ARBA" id="ARBA00002137"/>
    </source>
</evidence>
<keyword evidence="2 8" id="KW-0813">Transport</keyword>
<dbReference type="EMBL" id="PDWW01000018">
    <property type="protein sequence ID" value="KAF1724349.1"/>
    <property type="molecule type" value="Genomic_DNA"/>
</dbReference>
<protein>
    <recommendedName>
        <fullName evidence="8">High-potential iron-sulfur protein</fullName>
        <shortName evidence="8">HiPIP</shortName>
    </recommendedName>
</protein>
<evidence type="ECO:0000313" key="11">
    <source>
        <dbReference type="EMBL" id="KAF1724349.1"/>
    </source>
</evidence>
<reference evidence="11 12" key="1">
    <citation type="submission" date="2017-10" db="EMBL/GenBank/DDBJ databases">
        <title>Whole genome sequencing of members of genus Pseudoxanthomonas.</title>
        <authorList>
            <person name="Kumar S."/>
            <person name="Bansal K."/>
            <person name="Kaur A."/>
            <person name="Patil P."/>
            <person name="Sharma S."/>
            <person name="Patil P.B."/>
        </authorList>
    </citation>
    <scope>NUCLEOTIDE SEQUENCE [LARGE SCALE GENOMIC DNA]</scope>
    <source>
        <strain evidence="11 12">DSM 17109</strain>
    </source>
</reference>
<keyword evidence="9" id="KW-0732">Signal</keyword>
<evidence type="ECO:0000256" key="6">
    <source>
        <dbReference type="ARBA" id="ARBA00023004"/>
    </source>
</evidence>
<evidence type="ECO:0000259" key="10">
    <source>
        <dbReference type="PROSITE" id="PS51373"/>
    </source>
</evidence>
<accession>A0ABQ6ZFQ7</accession>
<comment type="caution">
    <text evidence="11">The sequence shown here is derived from an EMBL/GenBank/DDBJ whole genome shotgun (WGS) entry which is preliminary data.</text>
</comment>
<feature type="domain" description="High potential iron-sulfur proteins family profile" evidence="10">
    <location>
        <begin position="35"/>
        <end position="109"/>
    </location>
</feature>
<dbReference type="InterPro" id="IPR006311">
    <property type="entry name" value="TAT_signal"/>
</dbReference>
<keyword evidence="5 8" id="KW-0249">Electron transport</keyword>
<comment type="subunit">
    <text evidence="8">Homodimer.</text>
</comment>
<dbReference type="PROSITE" id="PS51318">
    <property type="entry name" value="TAT"/>
    <property type="match status" value="1"/>
</dbReference>
<evidence type="ECO:0000256" key="9">
    <source>
        <dbReference type="SAM" id="SignalP"/>
    </source>
</evidence>
<comment type="similarity">
    <text evidence="8">Belongs to the high-potential iron-sulfur protein (HiPIP) family.</text>
</comment>
<dbReference type="Pfam" id="PF01355">
    <property type="entry name" value="HIPIP"/>
    <property type="match status" value="1"/>
</dbReference>
<gene>
    <name evidence="11" type="ORF">CSC78_12715</name>
</gene>
<evidence type="ECO:0000256" key="4">
    <source>
        <dbReference type="ARBA" id="ARBA00022723"/>
    </source>
</evidence>
<evidence type="ECO:0000256" key="5">
    <source>
        <dbReference type="ARBA" id="ARBA00022982"/>
    </source>
</evidence>